<evidence type="ECO:0000313" key="1">
    <source>
        <dbReference type="EMBL" id="BCA91372.1"/>
    </source>
</evidence>
<dbReference type="EMBL" id="AP022869">
    <property type="protein sequence ID" value="BCB73584.1"/>
    <property type="molecule type" value="Genomic_DNA"/>
</dbReference>
<name>A0A6F8XIE5_9GAMM</name>
<dbReference type="AlphaFoldDB" id="A0A6F8XIE5"/>
<evidence type="ECO:0000313" key="3">
    <source>
        <dbReference type="Proteomes" id="UP000501053"/>
    </source>
</evidence>
<reference evidence="2 3" key="2">
    <citation type="submission" date="2020-03" db="EMBL/GenBank/DDBJ databases">
        <title>Complete Genome Sequence of Halomonas meridiana strain Eplume2, isolated from hydrothermal-plume in the north east Pacific Ocean.</title>
        <authorList>
            <person name="Kurihara Y."/>
            <person name="Kawai S."/>
            <person name="Sakai A."/>
            <person name="Galipon J."/>
            <person name="Arakawa K."/>
        </authorList>
    </citation>
    <scope>NUCLEOTIDE SEQUENCE [LARGE SCALE GENOMIC DNA]</scope>
    <source>
        <strain evidence="2 3">Eplume2</strain>
    </source>
</reference>
<dbReference type="GeneID" id="97278746"/>
<gene>
    <name evidence="2" type="ORF">HMEPL2_39350</name>
    <name evidence="1" type="ORF">HMSLTHF_11470</name>
</gene>
<keyword evidence="3" id="KW-1185">Reference proteome</keyword>
<dbReference type="Pfam" id="PF06537">
    <property type="entry name" value="DHOR"/>
    <property type="match status" value="1"/>
</dbReference>
<proteinExistence type="predicted"/>
<evidence type="ECO:0000313" key="2">
    <source>
        <dbReference type="EMBL" id="BCB73584.1"/>
    </source>
</evidence>
<sequence length="70" mass="7833">MCRLPHTKARPVWSLTGQTSATRRSGPAILWHGGEAEISREQFKARFRTERAVLIAFLKVPEEAPGCTKV</sequence>
<evidence type="ECO:0000313" key="4">
    <source>
        <dbReference type="Proteomes" id="UP000503197"/>
    </source>
</evidence>
<protein>
    <submittedName>
        <fullName evidence="2">Uncharacterized protein</fullName>
    </submittedName>
</protein>
<reference evidence="1 4" key="1">
    <citation type="submission" date="2020-02" db="EMBL/GenBank/DDBJ databases">
        <title>Complete Genome Sequence of Halomonas meridiana strain BAA-801, Isolated from Deep Sea Thermal Vent.</title>
        <authorList>
            <person name="Takahashi Y."/>
            <person name="Takahashi H."/>
            <person name="Galipon J."/>
            <person name="Arakawa K."/>
        </authorList>
    </citation>
    <scope>NUCLEOTIDE SEQUENCE [LARGE SCALE GENOMIC DNA]</scope>
    <source>
        <strain evidence="1 4">Slthf1</strain>
    </source>
</reference>
<organism evidence="2 3">
    <name type="scientific">Vreelandella aquamarina</name>
    <dbReference type="NCBI Taxonomy" id="77097"/>
    <lineage>
        <taxon>Bacteria</taxon>
        <taxon>Pseudomonadati</taxon>
        <taxon>Pseudomonadota</taxon>
        <taxon>Gammaproteobacteria</taxon>
        <taxon>Oceanospirillales</taxon>
        <taxon>Halomonadaceae</taxon>
        <taxon>Vreelandella</taxon>
    </lineage>
</organism>
<dbReference type="InterPro" id="IPR010538">
    <property type="entry name" value="DHOR"/>
</dbReference>
<dbReference type="Proteomes" id="UP000501053">
    <property type="component" value="Chromosome"/>
</dbReference>
<dbReference type="Proteomes" id="UP000503197">
    <property type="component" value="Chromosome"/>
</dbReference>
<accession>A0A6F8XIE5</accession>
<dbReference type="RefSeq" id="WP_074210778.1">
    <property type="nucleotide sequence ID" value="NZ_AP022821.1"/>
</dbReference>
<dbReference type="EMBL" id="AP022821">
    <property type="protein sequence ID" value="BCA91372.1"/>
    <property type="molecule type" value="Genomic_DNA"/>
</dbReference>